<protein>
    <submittedName>
        <fullName evidence="5">3-hydroxyacyl-CoA dehydrogenase</fullName>
    </submittedName>
</protein>
<dbReference type="SUPFAM" id="SSF51735">
    <property type="entry name" value="NAD(P)-binding Rossmann-fold domains"/>
    <property type="match status" value="1"/>
</dbReference>
<sequence>MDIAGSVVLVTGGASGLGMATAGRLVTAGARVVIADLPSSPGAKVADRLGERATFVPADVTSEEEVTDALDVASGQGGLRVVVNCAGILSAIRTAGRRGPFPLEEFRRVIEVNLVGTFNVIRLAVQRMSGLDEVHGERGVIVNTASVAAFDGQIGQAAYSASKGGIASMTLPIARDLADQKIRVVTVAPGVFDTPMLEKLPERAVKSLESQFQHPARMGIPGEYAALVEHIVSNPMLNGETVRLDGGLRPAAR</sequence>
<organism evidence="5 6">
    <name type="scientific">Sphaerisporangium flaviroseum</name>
    <dbReference type="NCBI Taxonomy" id="509199"/>
    <lineage>
        <taxon>Bacteria</taxon>
        <taxon>Bacillati</taxon>
        <taxon>Actinomycetota</taxon>
        <taxon>Actinomycetes</taxon>
        <taxon>Streptosporangiales</taxon>
        <taxon>Streptosporangiaceae</taxon>
        <taxon>Sphaerisporangium</taxon>
    </lineage>
</organism>
<dbReference type="Gene3D" id="3.40.50.720">
    <property type="entry name" value="NAD(P)-binding Rossmann-like Domain"/>
    <property type="match status" value="1"/>
</dbReference>
<dbReference type="PROSITE" id="PS00061">
    <property type="entry name" value="ADH_SHORT"/>
    <property type="match status" value="1"/>
</dbReference>
<dbReference type="PANTHER" id="PTHR43658:SF8">
    <property type="entry name" value="17-BETA-HYDROXYSTEROID DEHYDROGENASE 14-RELATED"/>
    <property type="match status" value="1"/>
</dbReference>
<evidence type="ECO:0000256" key="1">
    <source>
        <dbReference type="ARBA" id="ARBA00006484"/>
    </source>
</evidence>
<proteinExistence type="inferred from homology"/>
<reference evidence="6" key="1">
    <citation type="journal article" date="2019" name="Int. J. Syst. Evol. Microbiol.">
        <title>The Global Catalogue of Microorganisms (GCM) 10K type strain sequencing project: providing services to taxonomists for standard genome sequencing and annotation.</title>
        <authorList>
            <consortium name="The Broad Institute Genomics Platform"/>
            <consortium name="The Broad Institute Genome Sequencing Center for Infectious Disease"/>
            <person name="Wu L."/>
            <person name="Ma J."/>
        </authorList>
    </citation>
    <scope>NUCLEOTIDE SEQUENCE [LARGE SCALE GENOMIC DNA]</scope>
    <source>
        <strain evidence="6">JCM 16908</strain>
    </source>
</reference>
<dbReference type="PANTHER" id="PTHR43658">
    <property type="entry name" value="SHORT-CHAIN DEHYDROGENASE/REDUCTASE"/>
    <property type="match status" value="1"/>
</dbReference>
<keyword evidence="2" id="KW-0560">Oxidoreductase</keyword>
<dbReference type="InterPro" id="IPR057326">
    <property type="entry name" value="KR_dom"/>
</dbReference>
<feature type="domain" description="Ketoreductase" evidence="4">
    <location>
        <begin position="6"/>
        <end position="195"/>
    </location>
</feature>
<dbReference type="InterPro" id="IPR020904">
    <property type="entry name" value="Sc_DH/Rdtase_CS"/>
</dbReference>
<dbReference type="RefSeq" id="WP_344942028.1">
    <property type="nucleotide sequence ID" value="NZ_BAAAZR010000009.1"/>
</dbReference>
<comment type="caution">
    <text evidence="5">The sequence shown here is derived from an EMBL/GenBank/DDBJ whole genome shotgun (WGS) entry which is preliminary data.</text>
</comment>
<dbReference type="PRINTS" id="PR00080">
    <property type="entry name" value="SDRFAMILY"/>
</dbReference>
<comment type="similarity">
    <text evidence="1 3">Belongs to the short-chain dehydrogenases/reductases (SDR) family.</text>
</comment>
<dbReference type="Pfam" id="PF00106">
    <property type="entry name" value="adh_short"/>
    <property type="match status" value="1"/>
</dbReference>
<dbReference type="InterPro" id="IPR002347">
    <property type="entry name" value="SDR_fam"/>
</dbReference>
<dbReference type="Proteomes" id="UP001500888">
    <property type="component" value="Unassembled WGS sequence"/>
</dbReference>
<evidence type="ECO:0000313" key="6">
    <source>
        <dbReference type="Proteomes" id="UP001500888"/>
    </source>
</evidence>
<accession>A0ABP7ID19</accession>
<dbReference type="SMART" id="SM00822">
    <property type="entry name" value="PKS_KR"/>
    <property type="match status" value="1"/>
</dbReference>
<evidence type="ECO:0000313" key="5">
    <source>
        <dbReference type="EMBL" id="GAA3815313.1"/>
    </source>
</evidence>
<evidence type="ECO:0000259" key="4">
    <source>
        <dbReference type="SMART" id="SM00822"/>
    </source>
</evidence>
<name>A0ABP7ID19_9ACTN</name>
<evidence type="ECO:0000256" key="2">
    <source>
        <dbReference type="ARBA" id="ARBA00023002"/>
    </source>
</evidence>
<keyword evidence="6" id="KW-1185">Reference proteome</keyword>
<gene>
    <name evidence="5" type="ORF">GCM10022226_40080</name>
</gene>
<dbReference type="EMBL" id="BAAAZR010000009">
    <property type="protein sequence ID" value="GAA3815313.1"/>
    <property type="molecule type" value="Genomic_DNA"/>
</dbReference>
<dbReference type="PRINTS" id="PR00081">
    <property type="entry name" value="GDHRDH"/>
</dbReference>
<evidence type="ECO:0000256" key="3">
    <source>
        <dbReference type="RuleBase" id="RU000363"/>
    </source>
</evidence>
<dbReference type="InterPro" id="IPR036291">
    <property type="entry name" value="NAD(P)-bd_dom_sf"/>
</dbReference>